<dbReference type="Gene3D" id="3.40.50.720">
    <property type="entry name" value="NAD(P)-binding Rossmann-like Domain"/>
    <property type="match status" value="1"/>
</dbReference>
<evidence type="ECO:0000256" key="2">
    <source>
        <dbReference type="PIRSR" id="PIRSR000102-1"/>
    </source>
</evidence>
<dbReference type="AlphaFoldDB" id="A0A3Z9I4L5"/>
<dbReference type="GO" id="GO:0004459">
    <property type="term" value="F:L-lactate dehydrogenase (NAD+) activity"/>
    <property type="evidence" value="ECO:0007669"/>
    <property type="project" value="InterPro"/>
</dbReference>
<organism evidence="9 10">
    <name type="scientific">Campylobacter jejuni</name>
    <dbReference type="NCBI Taxonomy" id="197"/>
    <lineage>
        <taxon>Bacteria</taxon>
        <taxon>Pseudomonadati</taxon>
        <taxon>Campylobacterota</taxon>
        <taxon>Epsilonproteobacteria</taxon>
        <taxon>Campylobacterales</taxon>
        <taxon>Campylobacteraceae</taxon>
        <taxon>Campylobacter</taxon>
    </lineage>
</organism>
<dbReference type="PROSITE" id="PS00064">
    <property type="entry name" value="L_LDH"/>
    <property type="match status" value="1"/>
</dbReference>
<dbReference type="InterPro" id="IPR018177">
    <property type="entry name" value="L-lactate_DH_AS"/>
</dbReference>
<feature type="binding site" evidence="4">
    <location>
        <position position="33"/>
    </location>
    <ligand>
        <name>NAD(+)</name>
        <dbReference type="ChEBI" id="CHEBI:57540"/>
    </ligand>
</feature>
<dbReference type="EMBL" id="AACFWJ010000001">
    <property type="protein sequence ID" value="EAK3958487.1"/>
    <property type="molecule type" value="Genomic_DNA"/>
</dbReference>
<dbReference type="PANTHER" id="PTHR43128:SF31">
    <property type="entry name" value="L-LACTATE DEHYDROGENASE"/>
    <property type="match status" value="1"/>
</dbReference>
<dbReference type="PRINTS" id="PR00086">
    <property type="entry name" value="LLDHDRGNASE"/>
</dbReference>
<feature type="binding site" evidence="3">
    <location>
        <position position="89"/>
    </location>
    <ligand>
        <name>substrate</name>
    </ligand>
</feature>
<dbReference type="InterPro" id="IPR001557">
    <property type="entry name" value="L-lactate/malate_DH"/>
</dbReference>
<keyword evidence="1 5" id="KW-0560">Oxidoreductase</keyword>
<feature type="binding site" evidence="3">
    <location>
        <position position="121"/>
    </location>
    <ligand>
        <name>substrate</name>
    </ligand>
</feature>
<dbReference type="GO" id="GO:0006089">
    <property type="term" value="P:lactate metabolic process"/>
    <property type="evidence" value="ECO:0007669"/>
    <property type="project" value="TreeGrafter"/>
</dbReference>
<dbReference type="PIRSF" id="PIRSF000102">
    <property type="entry name" value="Lac_mal_DH"/>
    <property type="match status" value="1"/>
</dbReference>
<evidence type="ECO:0000259" key="8">
    <source>
        <dbReference type="Pfam" id="PF02866"/>
    </source>
</evidence>
<feature type="domain" description="Lactate/malate dehydrogenase C-terminal" evidence="8">
    <location>
        <begin position="146"/>
        <end position="306"/>
    </location>
</feature>
<accession>A0A3Z9I4L5</accession>
<dbReference type="SUPFAM" id="SSF56327">
    <property type="entry name" value="LDH C-terminal domain-like"/>
    <property type="match status" value="1"/>
</dbReference>
<dbReference type="InterPro" id="IPR001236">
    <property type="entry name" value="Lactate/malate_DH_N"/>
</dbReference>
<evidence type="ECO:0000256" key="4">
    <source>
        <dbReference type="PIRSR" id="PIRSR000102-3"/>
    </source>
</evidence>
<gene>
    <name evidence="9" type="ORF">C1418_01320</name>
</gene>
<dbReference type="SUPFAM" id="SSF51735">
    <property type="entry name" value="NAD(P)-binding Rossmann-fold domains"/>
    <property type="match status" value="1"/>
</dbReference>
<feature type="binding site" evidence="4">
    <location>
        <position position="96"/>
    </location>
    <ligand>
        <name>NAD(+)</name>
        <dbReference type="ChEBI" id="CHEBI:57540"/>
    </ligand>
</feature>
<evidence type="ECO:0000259" key="7">
    <source>
        <dbReference type="Pfam" id="PF00056"/>
    </source>
</evidence>
<comment type="similarity">
    <text evidence="5">Belongs to the LDH/MDH superfamily.</text>
</comment>
<feature type="coiled-coil region" evidence="6">
    <location>
        <begin position="280"/>
        <end position="307"/>
    </location>
</feature>
<evidence type="ECO:0000313" key="9">
    <source>
        <dbReference type="EMBL" id="EAK3958487.1"/>
    </source>
</evidence>
<feature type="binding site" evidence="4">
    <location>
        <begin position="8"/>
        <end position="13"/>
    </location>
    <ligand>
        <name>NAD(+)</name>
        <dbReference type="ChEBI" id="CHEBI:57540"/>
    </ligand>
</feature>
<name>A0A3Z9I4L5_CAMJU</name>
<reference evidence="9 10" key="1">
    <citation type="submission" date="2018-05" db="EMBL/GenBank/DDBJ databases">
        <authorList>
            <consortium name="PulseNet: The National Subtyping Network for Foodborne Disease Surveillance"/>
            <person name="Tarr C.L."/>
            <person name="Trees E."/>
            <person name="Katz L.S."/>
            <person name="Carleton-Romer H.A."/>
            <person name="Stroika S."/>
            <person name="Kucerova Z."/>
            <person name="Roache K.F."/>
            <person name="Sabol A.L."/>
            <person name="Besser J."/>
            <person name="Gerner-Smidt P."/>
        </authorList>
    </citation>
    <scope>NUCLEOTIDE SEQUENCE [LARGE SCALE GENOMIC DNA]</scope>
    <source>
        <strain evidence="9 10">PNUSAC003589</strain>
    </source>
</reference>
<evidence type="ECO:0000256" key="5">
    <source>
        <dbReference type="RuleBase" id="RU003369"/>
    </source>
</evidence>
<feature type="active site" description="Proton acceptor" evidence="2">
    <location>
        <position position="176"/>
    </location>
</feature>
<evidence type="ECO:0000313" key="10">
    <source>
        <dbReference type="Proteomes" id="UP000410873"/>
    </source>
</evidence>
<dbReference type="Pfam" id="PF00056">
    <property type="entry name" value="Ldh_1_N"/>
    <property type="match status" value="1"/>
</dbReference>
<dbReference type="RefSeq" id="WP_002916444.1">
    <property type="nucleotide sequence ID" value="NZ_CAXRNW010000001.1"/>
</dbReference>
<feature type="domain" description="Lactate/malate dehydrogenase N-terminal" evidence="7">
    <location>
        <begin position="3"/>
        <end position="143"/>
    </location>
</feature>
<feature type="binding site" evidence="3">
    <location>
        <position position="79"/>
    </location>
    <ligand>
        <name>substrate</name>
    </ligand>
</feature>
<dbReference type="Proteomes" id="UP000410873">
    <property type="component" value="Unassembled WGS sequence"/>
</dbReference>
<comment type="caution">
    <text evidence="9">The sequence shown here is derived from an EMBL/GenBank/DDBJ whole genome shotgun (WGS) entry which is preliminary data.</text>
</comment>
<evidence type="ECO:0000256" key="6">
    <source>
        <dbReference type="SAM" id="Coils"/>
    </source>
</evidence>
<evidence type="ECO:0000256" key="1">
    <source>
        <dbReference type="ARBA" id="ARBA00023002"/>
    </source>
</evidence>
<keyword evidence="4" id="KW-0520">NAD</keyword>
<dbReference type="InterPro" id="IPR022383">
    <property type="entry name" value="Lactate/malate_DH_C"/>
</dbReference>
<proteinExistence type="inferred from homology"/>
<dbReference type="InterPro" id="IPR015955">
    <property type="entry name" value="Lactate_DH/Glyco_Ohase_4_C"/>
</dbReference>
<dbReference type="PANTHER" id="PTHR43128">
    <property type="entry name" value="L-2-HYDROXYCARBOXYLATE DEHYDROGENASE (NAD(P)(+))"/>
    <property type="match status" value="1"/>
</dbReference>
<dbReference type="Pfam" id="PF02866">
    <property type="entry name" value="Ldh_1_C"/>
    <property type="match status" value="1"/>
</dbReference>
<feature type="binding site" evidence="3">
    <location>
        <position position="152"/>
    </location>
    <ligand>
        <name>substrate</name>
    </ligand>
</feature>
<dbReference type="CDD" id="cd05291">
    <property type="entry name" value="HicDH_like"/>
    <property type="match status" value="1"/>
</dbReference>
<dbReference type="Gene3D" id="3.90.110.10">
    <property type="entry name" value="Lactate dehydrogenase/glycoside hydrolase, family 4, C-terminal"/>
    <property type="match status" value="1"/>
</dbReference>
<sequence>MAKIGIVGLGYVGSASAYSIATQGICSELYLYDIKQDLALAHARDLEDMSAIHFSYTKIFHVPNLENLASCDIIILAFRKESLKELPSRLVELQNNILELKDIVLTLKNANFKGKYIVATNPNDTITYYTQVLSQLPKNHVFGSGTNLDSSRLKKFLAKDLNINSKDIFACMIGEHGDSQFAALSNASVLGQNLLDFYKQKLGKDLDIQELEKAVISEGYFIYERKGRTEFGIGTSCANLAKAILEDRKSLHPVSVVFDDIAFSMPAIIGKDGIEKVFELKFNEKEKTKLENSKQQIKNAIQSVKDKNLSLFKRLFDFDIN</sequence>
<evidence type="ECO:0000256" key="3">
    <source>
        <dbReference type="PIRSR" id="PIRSR000102-2"/>
    </source>
</evidence>
<protein>
    <submittedName>
        <fullName evidence="9">L-lactate dehydrogenase</fullName>
    </submittedName>
</protein>
<dbReference type="InterPro" id="IPR036291">
    <property type="entry name" value="NAD(P)-bd_dom_sf"/>
</dbReference>
<keyword evidence="6" id="KW-0175">Coiled coil</keyword>